<reference evidence="2 3" key="1">
    <citation type="submission" date="2016-03" db="EMBL/GenBank/DDBJ databases">
        <authorList>
            <person name="Ploux O."/>
        </authorList>
    </citation>
    <scope>NUCLEOTIDE SEQUENCE [LARGE SCALE GENOMIC DNA]</scope>
    <source>
        <strain evidence="2 3">BER2</strain>
    </source>
</reference>
<sequence>MGIGDKMRGLASSAQEGVKSSTLSFFHFTLRFITGILLGLVLGLIGQELMGYGTFALIFVMVVVTAVILKLQSSWSFGQILIFDLICVLVGMLLRMYILVAP</sequence>
<keyword evidence="1" id="KW-0812">Transmembrane</keyword>
<evidence type="ECO:0000313" key="2">
    <source>
        <dbReference type="EMBL" id="KYG60760.1"/>
    </source>
</evidence>
<feature type="transmembrane region" description="Helical" evidence="1">
    <location>
        <begin position="51"/>
        <end position="69"/>
    </location>
</feature>
<dbReference type="RefSeq" id="WP_063245013.1">
    <property type="nucleotide sequence ID" value="NZ_CP168967.1"/>
</dbReference>
<gene>
    <name evidence="2" type="ORF">AZI85_12285</name>
</gene>
<keyword evidence="1" id="KW-0472">Membrane</keyword>
<comment type="caution">
    <text evidence="2">The sequence shown here is derived from an EMBL/GenBank/DDBJ whole genome shotgun (WGS) entry which is preliminary data.</text>
</comment>
<evidence type="ECO:0000313" key="3">
    <source>
        <dbReference type="Proteomes" id="UP000075391"/>
    </source>
</evidence>
<protein>
    <submittedName>
        <fullName evidence="2">Uncharacterized protein</fullName>
    </submittedName>
</protein>
<dbReference type="Proteomes" id="UP000075391">
    <property type="component" value="Unassembled WGS sequence"/>
</dbReference>
<keyword evidence="1" id="KW-1133">Transmembrane helix</keyword>
<proteinExistence type="predicted"/>
<name>A0A150WCZ5_BDEBC</name>
<dbReference type="EMBL" id="LUKF01000019">
    <property type="protein sequence ID" value="KYG60760.1"/>
    <property type="molecule type" value="Genomic_DNA"/>
</dbReference>
<dbReference type="AlphaFoldDB" id="A0A150WCZ5"/>
<evidence type="ECO:0000256" key="1">
    <source>
        <dbReference type="SAM" id="Phobius"/>
    </source>
</evidence>
<feature type="transmembrane region" description="Helical" evidence="1">
    <location>
        <begin position="21"/>
        <end position="45"/>
    </location>
</feature>
<organism evidence="2 3">
    <name type="scientific">Bdellovibrio bacteriovorus</name>
    <dbReference type="NCBI Taxonomy" id="959"/>
    <lineage>
        <taxon>Bacteria</taxon>
        <taxon>Pseudomonadati</taxon>
        <taxon>Bdellovibrionota</taxon>
        <taxon>Bdellovibrionia</taxon>
        <taxon>Bdellovibrionales</taxon>
        <taxon>Pseudobdellovibrionaceae</taxon>
        <taxon>Bdellovibrio</taxon>
    </lineage>
</organism>
<dbReference type="OrthoDB" id="5295721at2"/>
<feature type="transmembrane region" description="Helical" evidence="1">
    <location>
        <begin position="81"/>
        <end position="100"/>
    </location>
</feature>
<accession>A0A150WCZ5</accession>